<dbReference type="EC" id="6.5.1.1" evidence="2"/>
<feature type="domain" description="DNA ligase ATP-dependent C-terminal" evidence="6">
    <location>
        <begin position="220"/>
        <end position="336"/>
    </location>
</feature>
<evidence type="ECO:0000256" key="3">
    <source>
        <dbReference type="ARBA" id="ARBA00022598"/>
    </source>
</evidence>
<evidence type="ECO:0000256" key="1">
    <source>
        <dbReference type="ARBA" id="ARBA00007572"/>
    </source>
</evidence>
<evidence type="ECO:0000259" key="5">
    <source>
        <dbReference type="Pfam" id="PF01068"/>
    </source>
</evidence>
<reference evidence="7 8" key="1">
    <citation type="journal article" date="2019" name="Nat. Microbiol.">
        <title>Mediterranean grassland soil C-N compound turnover is dependent on rainfall and depth, and is mediated by genomically divergent microorganisms.</title>
        <authorList>
            <person name="Diamond S."/>
            <person name="Andeer P.F."/>
            <person name="Li Z."/>
            <person name="Crits-Christoph A."/>
            <person name="Burstein D."/>
            <person name="Anantharaman K."/>
            <person name="Lane K.R."/>
            <person name="Thomas B.C."/>
            <person name="Pan C."/>
            <person name="Northen T.R."/>
            <person name="Banfield J.F."/>
        </authorList>
    </citation>
    <scope>NUCLEOTIDE SEQUENCE [LARGE SCALE GENOMIC DNA]</scope>
    <source>
        <strain evidence="7">NP_8</strain>
    </source>
</reference>
<dbReference type="NCBIfam" id="NF006078">
    <property type="entry name" value="PRK08224.1"/>
    <property type="match status" value="1"/>
</dbReference>
<evidence type="ECO:0000256" key="4">
    <source>
        <dbReference type="ARBA" id="ARBA00034003"/>
    </source>
</evidence>
<dbReference type="Proteomes" id="UP000318834">
    <property type="component" value="Unassembled WGS sequence"/>
</dbReference>
<dbReference type="Gene3D" id="3.30.470.30">
    <property type="entry name" value="DNA ligase/mRNA capping enzyme"/>
    <property type="match status" value="1"/>
</dbReference>
<evidence type="ECO:0000256" key="2">
    <source>
        <dbReference type="ARBA" id="ARBA00012727"/>
    </source>
</evidence>
<dbReference type="InterPro" id="IPR012310">
    <property type="entry name" value="DNA_ligase_ATP-dep_cent"/>
</dbReference>
<comment type="similarity">
    <text evidence="1">Belongs to the ATP-dependent DNA ligase family.</text>
</comment>
<evidence type="ECO:0000313" key="8">
    <source>
        <dbReference type="Proteomes" id="UP000318834"/>
    </source>
</evidence>
<dbReference type="GO" id="GO:0003910">
    <property type="term" value="F:DNA ligase (ATP) activity"/>
    <property type="evidence" value="ECO:0007669"/>
    <property type="project" value="UniProtKB-EC"/>
</dbReference>
<dbReference type="InterPro" id="IPR012340">
    <property type="entry name" value="NA-bd_OB-fold"/>
</dbReference>
<dbReference type="Pfam" id="PF01068">
    <property type="entry name" value="DNA_ligase_A_M"/>
    <property type="match status" value="1"/>
</dbReference>
<sequence length="375" mass="41965">MRLPFAPPLQPMLSSAADALPEGDGWQFEPKWDGFRTLVFRDGDEIVLQSRDEKPMNRYFPELVAPLAATLPERCVVDGEIVIVGPGGLDFEALLLRIHPAASRVKLLAAQMPASFVAWDLLALGDEDLRDAPLGVRRERLEQVLGRAARSVHLSPATRDRAVAEDWFRRFEGAGLDGVMAKRLDAPYRAGERTMIKVKHTRTADCVVAGFRWHKNGAGTVVGSLLLGLYDDEGTLHHVGVTAAFTNAVRRQLVAELGPLREHALEGHPWRNWAEAQSDANAKGQRLPGATSRWNRGKDLSWEPLRPERVCEVAYEHMQGTRFRHAAQFVRWRPDKRPQDCRYDQLEVTPAYELERVFGARDARGGPDAEPRHGS</sequence>
<dbReference type="InterPro" id="IPR012309">
    <property type="entry name" value="DNA_ligase_ATP-dep_C"/>
</dbReference>
<dbReference type="PANTHER" id="PTHR45674:SF4">
    <property type="entry name" value="DNA LIGASE 1"/>
    <property type="match status" value="1"/>
</dbReference>
<dbReference type="PANTHER" id="PTHR45674">
    <property type="entry name" value="DNA LIGASE 1/3 FAMILY MEMBER"/>
    <property type="match status" value="1"/>
</dbReference>
<dbReference type="SUPFAM" id="SSF56091">
    <property type="entry name" value="DNA ligase/mRNA capping enzyme, catalytic domain"/>
    <property type="match status" value="1"/>
</dbReference>
<feature type="domain" description="ATP-dependent DNA ligase family profile" evidence="5">
    <location>
        <begin position="12"/>
        <end position="199"/>
    </location>
</feature>
<dbReference type="GO" id="GO:0005524">
    <property type="term" value="F:ATP binding"/>
    <property type="evidence" value="ECO:0007669"/>
    <property type="project" value="InterPro"/>
</dbReference>
<dbReference type="Gene3D" id="2.40.50.140">
    <property type="entry name" value="Nucleic acid-binding proteins"/>
    <property type="match status" value="1"/>
</dbReference>
<accession>A0A537IWG3</accession>
<dbReference type="Pfam" id="PF04679">
    <property type="entry name" value="DNA_ligase_A_C"/>
    <property type="match status" value="1"/>
</dbReference>
<dbReference type="AlphaFoldDB" id="A0A537IWG3"/>
<evidence type="ECO:0000313" key="7">
    <source>
        <dbReference type="EMBL" id="TMI75643.1"/>
    </source>
</evidence>
<dbReference type="CDD" id="cd07970">
    <property type="entry name" value="OBF_DNA_ligase_LigC"/>
    <property type="match status" value="1"/>
</dbReference>
<protein>
    <recommendedName>
        <fullName evidence="2">DNA ligase (ATP)</fullName>
        <ecNumber evidence="2">6.5.1.1</ecNumber>
    </recommendedName>
</protein>
<dbReference type="InterPro" id="IPR050191">
    <property type="entry name" value="ATP-dep_DNA_ligase"/>
</dbReference>
<dbReference type="CDD" id="cd07905">
    <property type="entry name" value="Adenylation_DNA_ligase_LigC"/>
    <property type="match status" value="1"/>
</dbReference>
<dbReference type="InterPro" id="IPR044119">
    <property type="entry name" value="Adenylation_LigC-like"/>
</dbReference>
<organism evidence="7 8">
    <name type="scientific">Candidatus Segetimicrobium genomatis</name>
    <dbReference type="NCBI Taxonomy" id="2569760"/>
    <lineage>
        <taxon>Bacteria</taxon>
        <taxon>Bacillati</taxon>
        <taxon>Candidatus Sysuimicrobiota</taxon>
        <taxon>Candidatus Sysuimicrobiia</taxon>
        <taxon>Candidatus Sysuimicrobiales</taxon>
        <taxon>Candidatus Segetimicrobiaceae</taxon>
        <taxon>Candidatus Segetimicrobium</taxon>
    </lineage>
</organism>
<comment type="caution">
    <text evidence="7">The sequence shown here is derived from an EMBL/GenBank/DDBJ whole genome shotgun (WGS) entry which is preliminary data.</text>
</comment>
<keyword evidence="3 7" id="KW-0436">Ligase</keyword>
<dbReference type="EMBL" id="VBAP01000042">
    <property type="protein sequence ID" value="TMI75643.1"/>
    <property type="molecule type" value="Genomic_DNA"/>
</dbReference>
<evidence type="ECO:0000259" key="6">
    <source>
        <dbReference type="Pfam" id="PF04679"/>
    </source>
</evidence>
<proteinExistence type="inferred from homology"/>
<dbReference type="SUPFAM" id="SSF50249">
    <property type="entry name" value="Nucleic acid-binding proteins"/>
    <property type="match status" value="1"/>
</dbReference>
<name>A0A537IWG3_9BACT</name>
<dbReference type="GO" id="GO:0006310">
    <property type="term" value="P:DNA recombination"/>
    <property type="evidence" value="ECO:0007669"/>
    <property type="project" value="InterPro"/>
</dbReference>
<gene>
    <name evidence="7" type="ORF">E6H05_06265</name>
</gene>
<dbReference type="InterPro" id="IPR044117">
    <property type="entry name" value="OBF_LigC-like"/>
</dbReference>
<dbReference type="GO" id="GO:0006281">
    <property type="term" value="P:DNA repair"/>
    <property type="evidence" value="ECO:0007669"/>
    <property type="project" value="InterPro"/>
</dbReference>
<comment type="catalytic activity">
    <reaction evidence="4">
        <text>ATP + (deoxyribonucleotide)n-3'-hydroxyl + 5'-phospho-(deoxyribonucleotide)m = (deoxyribonucleotide)n+m + AMP + diphosphate.</text>
        <dbReference type="EC" id="6.5.1.1"/>
    </reaction>
</comment>